<reference evidence="5 6" key="1">
    <citation type="submission" date="2013-02" db="EMBL/GenBank/DDBJ databases">
        <title>The Genome Annotation of Plasmodium falciparum Vietnam Oak-Knoll (FVO).</title>
        <authorList>
            <consortium name="The Broad Institute Genome Sequencing Platform"/>
            <consortium name="The Broad Institute Genome Sequencing Center for Infectious Disease"/>
            <person name="Neafsey D."/>
            <person name="Hoffman S."/>
            <person name="Volkman S."/>
            <person name="Rosenthal P."/>
            <person name="Walker B."/>
            <person name="Young S.K."/>
            <person name="Zeng Q."/>
            <person name="Gargeya S."/>
            <person name="Fitzgerald M."/>
            <person name="Haas B."/>
            <person name="Abouelleil A."/>
            <person name="Allen A.W."/>
            <person name="Alvarado L."/>
            <person name="Arachchi H.M."/>
            <person name="Berlin A.M."/>
            <person name="Chapman S.B."/>
            <person name="Gainer-Dewar J."/>
            <person name="Goldberg J."/>
            <person name="Griggs A."/>
            <person name="Gujja S."/>
            <person name="Hansen M."/>
            <person name="Howarth C."/>
            <person name="Imamovic A."/>
            <person name="Ireland A."/>
            <person name="Larimer J."/>
            <person name="McCowan C."/>
            <person name="Murphy C."/>
            <person name="Pearson M."/>
            <person name="Poon T.W."/>
            <person name="Priest M."/>
            <person name="Roberts A."/>
            <person name="Saif S."/>
            <person name="Shea T."/>
            <person name="Sisk P."/>
            <person name="Sykes S."/>
            <person name="Wortman J."/>
            <person name="Nusbaum C."/>
            <person name="Birren B."/>
        </authorList>
    </citation>
    <scope>NUCLEOTIDE SEQUENCE [LARGE SCALE GENOMIC DNA]</scope>
    <source>
        <strain evidence="6">Vietnam Oak-Knoll (FVO)</strain>
    </source>
</reference>
<evidence type="ECO:0000256" key="3">
    <source>
        <dbReference type="SAM" id="MobiDB-lite"/>
    </source>
</evidence>
<dbReference type="InterPro" id="IPR036517">
    <property type="entry name" value="FF_domain_sf"/>
</dbReference>
<dbReference type="Pfam" id="PF01846">
    <property type="entry name" value="FF"/>
    <property type="match status" value="1"/>
</dbReference>
<dbReference type="GO" id="GO:0003712">
    <property type="term" value="F:transcription coregulator activity"/>
    <property type="evidence" value="ECO:0007669"/>
    <property type="project" value="TreeGrafter"/>
</dbReference>
<keyword evidence="2" id="KW-0175">Coiled coil</keyword>
<dbReference type="OrthoDB" id="187617at2759"/>
<sequence length="594" mass="72525">MQSDNKIEDDKKKESGHEENKNVDKEYISDNQTNFNNDQEGVDHNNLLCKQQSDNSKEHLDFNKYDNLSKDIQEYYVGVPYSWEYVEDSKSWFIVETSKNYKFFYNKKSNEKTWICPEEVQKLLDKQNKEESNDIKSEEENDYNCDNKKEDMDDILKAYKELLIEKEINEFSKYENVLATILYDSRYLNVPKEMRKEYFNKLIKEINENKKDELKILIENFQSLLKKKEEHFYYPFNEHDAIKVLQNHKAYDGNKTNNWVNTRNKLLKNFLEKKNKETEKKVEDKYEDALINYLENENPKEWIKIKNHLMKKEKYDILSYKRKNQIFEQVSENLLREIKQKKRKYKSGREQKDYEGYENDKGEYHYDNRRKYSKKEFEDYQKEKTSEKNLFITILHEKLKCPKVDEELLKTGYNSIDNKNTFEDICLLPRDILNDERYKNITLNDNEKFVLYKEFINNYIDSKKISFHKLLSELSINCINNTLDEIILMIDKNNKMFKDINKCHLEENYNKWREYKIKEAKNIFRNFLMKFNYIKYDSDEYNNYKQLIDRLSQDVSYQRLNCVPKEREQIILSRIEELKEEHEKNKNLAERLNF</sequence>
<accession>A0A024V038</accession>
<evidence type="ECO:0000313" key="5">
    <source>
        <dbReference type="EMBL" id="ETW15585.1"/>
    </source>
</evidence>
<dbReference type="SUPFAM" id="SSF81698">
    <property type="entry name" value="FF domain"/>
    <property type="match status" value="1"/>
</dbReference>
<dbReference type="SMR" id="A0A024V038"/>
<feature type="compositionally biased region" description="Basic and acidic residues" evidence="3">
    <location>
        <begin position="1"/>
        <end position="28"/>
    </location>
</feature>
<dbReference type="PANTHER" id="PTHR15377:SF3">
    <property type="entry name" value="WW DOMAIN-CONTAINING PROTEIN"/>
    <property type="match status" value="1"/>
</dbReference>
<gene>
    <name evidence="5" type="ORF">PFFVO_05878</name>
</gene>
<keyword evidence="1" id="KW-0677">Repeat</keyword>
<feature type="domain" description="WW" evidence="4">
    <location>
        <begin position="77"/>
        <end position="119"/>
    </location>
</feature>
<organism evidence="5 6">
    <name type="scientific">Plasmodium falciparum Vietnam Oak-Knoll</name>
    <name type="common">FVO</name>
    <dbReference type="NCBI Taxonomy" id="1036723"/>
    <lineage>
        <taxon>Eukaryota</taxon>
        <taxon>Sar</taxon>
        <taxon>Alveolata</taxon>
        <taxon>Apicomplexa</taxon>
        <taxon>Aconoidasida</taxon>
        <taxon>Haemosporida</taxon>
        <taxon>Plasmodiidae</taxon>
        <taxon>Plasmodium</taxon>
        <taxon>Plasmodium (Laverania)</taxon>
    </lineage>
</organism>
<dbReference type="PROSITE" id="PS50020">
    <property type="entry name" value="WW_DOMAIN_2"/>
    <property type="match status" value="1"/>
</dbReference>
<proteinExistence type="predicted"/>
<dbReference type="GO" id="GO:0005634">
    <property type="term" value="C:nucleus"/>
    <property type="evidence" value="ECO:0007669"/>
    <property type="project" value="TreeGrafter"/>
</dbReference>
<feature type="region of interest" description="Disordered" evidence="3">
    <location>
        <begin position="1"/>
        <end position="33"/>
    </location>
</feature>
<feature type="coiled-coil region" evidence="2">
    <location>
        <begin position="121"/>
        <end position="165"/>
    </location>
</feature>
<dbReference type="InterPro" id="IPR002713">
    <property type="entry name" value="FF_domain"/>
</dbReference>
<evidence type="ECO:0000256" key="2">
    <source>
        <dbReference type="SAM" id="Coils"/>
    </source>
</evidence>
<feature type="coiled-coil region" evidence="2">
    <location>
        <begin position="324"/>
        <end position="351"/>
    </location>
</feature>
<dbReference type="InterPro" id="IPR045148">
    <property type="entry name" value="TCRG1-like"/>
</dbReference>
<dbReference type="EMBL" id="KI925184">
    <property type="protein sequence ID" value="ETW15585.1"/>
    <property type="molecule type" value="Genomic_DNA"/>
</dbReference>
<feature type="coiled-coil region" evidence="2">
    <location>
        <begin position="565"/>
        <end position="592"/>
    </location>
</feature>
<protein>
    <recommendedName>
        <fullName evidence="4">WW domain-containing protein</fullName>
    </recommendedName>
</protein>
<dbReference type="PANTHER" id="PTHR15377">
    <property type="entry name" value="TRANSCRIPTION ELONGATION REGULATOR 1"/>
    <property type="match status" value="1"/>
</dbReference>
<dbReference type="InterPro" id="IPR001202">
    <property type="entry name" value="WW_dom"/>
</dbReference>
<reference evidence="5 6" key="2">
    <citation type="submission" date="2013-02" db="EMBL/GenBank/DDBJ databases">
        <title>The Genome Sequence of Plasmodium falciparum Vietnam Oak-Knoll (FVO).</title>
        <authorList>
            <consortium name="The Broad Institute Genome Sequencing Platform"/>
            <consortium name="The Broad Institute Genome Sequencing Center for Infectious Disease"/>
            <person name="Neafsey D."/>
            <person name="Cheeseman I."/>
            <person name="Volkman S."/>
            <person name="Adams J."/>
            <person name="Walker B."/>
            <person name="Young S.K."/>
            <person name="Zeng Q."/>
            <person name="Gargeya S."/>
            <person name="Fitzgerald M."/>
            <person name="Haas B."/>
            <person name="Abouelleil A."/>
            <person name="Alvarado L."/>
            <person name="Arachchi H.M."/>
            <person name="Berlin A.M."/>
            <person name="Chapman S.B."/>
            <person name="Dewar J."/>
            <person name="Goldberg J."/>
            <person name="Griggs A."/>
            <person name="Gujja S."/>
            <person name="Hansen M."/>
            <person name="Howarth C."/>
            <person name="Imamovic A."/>
            <person name="Larimer J."/>
            <person name="McCowan C."/>
            <person name="Murphy C."/>
            <person name="Neiman D."/>
            <person name="Pearson M."/>
            <person name="Priest M."/>
            <person name="Roberts A."/>
            <person name="Saif S."/>
            <person name="Shea T."/>
            <person name="Sisk P."/>
            <person name="Sykes S."/>
            <person name="Wortman J."/>
            <person name="Nusbaum C."/>
            <person name="Birren B."/>
        </authorList>
    </citation>
    <scope>NUCLEOTIDE SEQUENCE [LARGE SCALE GENOMIC DNA]</scope>
    <source>
        <strain evidence="6">Vietnam Oak-Knoll (FVO)</strain>
    </source>
</reference>
<name>A0A024V038_PLAFA</name>
<dbReference type="GO" id="GO:0070063">
    <property type="term" value="F:RNA polymerase binding"/>
    <property type="evidence" value="ECO:0007669"/>
    <property type="project" value="InterPro"/>
</dbReference>
<dbReference type="AlphaFoldDB" id="A0A024V038"/>
<evidence type="ECO:0000256" key="1">
    <source>
        <dbReference type="ARBA" id="ARBA00022737"/>
    </source>
</evidence>
<evidence type="ECO:0000313" key="6">
    <source>
        <dbReference type="Proteomes" id="UP000030690"/>
    </source>
</evidence>
<dbReference type="Proteomes" id="UP000030690">
    <property type="component" value="Unassembled WGS sequence"/>
</dbReference>
<evidence type="ECO:0000259" key="4">
    <source>
        <dbReference type="PROSITE" id="PS50020"/>
    </source>
</evidence>
<dbReference type="Gene3D" id="1.10.10.440">
    <property type="entry name" value="FF domain"/>
    <property type="match status" value="1"/>
</dbReference>